<name>A0A401UL70_9CLOT</name>
<dbReference type="EMBL" id="BHYK01000009">
    <property type="protein sequence ID" value="GCD10306.1"/>
    <property type="molecule type" value="Genomic_DNA"/>
</dbReference>
<proteinExistence type="predicted"/>
<keyword evidence="2" id="KW-1185">Reference proteome</keyword>
<reference evidence="1 2" key="1">
    <citation type="submission" date="2018-11" db="EMBL/GenBank/DDBJ databases">
        <title>Genome sequencing and assembly of Clostridium tagluense strain A121.</title>
        <authorList>
            <person name="Murakami T."/>
            <person name="Segawa T."/>
            <person name="Shcherbakova V.A."/>
            <person name="Mori H."/>
            <person name="Yoshimura Y."/>
        </authorList>
    </citation>
    <scope>NUCLEOTIDE SEQUENCE [LARGE SCALE GENOMIC DNA]</scope>
    <source>
        <strain evidence="1 2">A121</strain>
    </source>
</reference>
<organism evidence="1 2">
    <name type="scientific">Clostridium tagluense</name>
    <dbReference type="NCBI Taxonomy" id="360422"/>
    <lineage>
        <taxon>Bacteria</taxon>
        <taxon>Bacillati</taxon>
        <taxon>Bacillota</taxon>
        <taxon>Clostridia</taxon>
        <taxon>Eubacteriales</taxon>
        <taxon>Clostridiaceae</taxon>
        <taxon>Clostridium</taxon>
    </lineage>
</organism>
<evidence type="ECO:0008006" key="3">
    <source>
        <dbReference type="Google" id="ProtNLM"/>
    </source>
</evidence>
<dbReference type="RefSeq" id="WP_233439737.1">
    <property type="nucleotide sequence ID" value="NZ_BHYK01000009.1"/>
</dbReference>
<accession>A0A401UL70</accession>
<gene>
    <name evidence="1" type="ORF">Ctaglu_19290</name>
</gene>
<evidence type="ECO:0000313" key="1">
    <source>
        <dbReference type="EMBL" id="GCD10306.1"/>
    </source>
</evidence>
<protein>
    <recommendedName>
        <fullName evidence="3">Beta-mannanase</fullName>
    </recommendedName>
</protein>
<sequence length="212" mass="25086">MNMRDLESLEQGIKSVKCEIEKEKFVIKWQWACGYDIVYIFKSKALDELGIEAITKENVKIFTREEYREFNGYVESIREIDQYKFMIFKAEEINEKLILVKQQDGENEVIVCTGKPDIFYKIIEYKPLFSKNKKVKMKIICDAPFKKDVLCYVKKQGNYPESQEDGIKFDFIGDFHPGVNEMPSIEISRDEFVKIFIKDVNRYGSAYNLREK</sequence>
<dbReference type="Proteomes" id="UP000287872">
    <property type="component" value="Unassembled WGS sequence"/>
</dbReference>
<comment type="caution">
    <text evidence="1">The sequence shown here is derived from an EMBL/GenBank/DDBJ whole genome shotgun (WGS) entry which is preliminary data.</text>
</comment>
<evidence type="ECO:0000313" key="2">
    <source>
        <dbReference type="Proteomes" id="UP000287872"/>
    </source>
</evidence>
<dbReference type="AlphaFoldDB" id="A0A401UL70"/>